<dbReference type="Proteomes" id="UP000192796">
    <property type="component" value="Unassembled WGS sequence"/>
</dbReference>
<sequence length="235" mass="23981">MKTNILRFVAAVLVAGSLFACQKQIASDAEQTTASTNSSLTTSSTLVFAPSCGMLRTQTQGGWGAKPAGNNPGTYLHAHFNATFSGGLTLGCYPNNYYIRLTSAQAVTDLLPVGGTPSALKANATDPVTLKNVLVGQLVALKLSVSFDAADANFGQSSVALGNMIIGSGTFKGLTVAQFLAQAEAVLGGCSKAYTPQQLNETATLINQSFDDGTTNSGFLLCPGDGDGGGSDIPA</sequence>
<dbReference type="STRING" id="1703345.A3860_09315"/>
<name>A0A1V9FHH5_9BACT</name>
<proteinExistence type="predicted"/>
<protein>
    <recommendedName>
        <fullName evidence="4">CHRD domain-containing protein</fullName>
    </recommendedName>
</protein>
<accession>A0A1V9FHH5</accession>
<evidence type="ECO:0000313" key="3">
    <source>
        <dbReference type="Proteomes" id="UP000192796"/>
    </source>
</evidence>
<feature type="chain" id="PRO_5012280340" description="CHRD domain-containing protein" evidence="1">
    <location>
        <begin position="21"/>
        <end position="235"/>
    </location>
</feature>
<keyword evidence="3" id="KW-1185">Reference proteome</keyword>
<keyword evidence="1" id="KW-0732">Signal</keyword>
<dbReference type="RefSeq" id="WP_081155718.1">
    <property type="nucleotide sequence ID" value="NZ_LVYD01000113.1"/>
</dbReference>
<reference evidence="2 3" key="1">
    <citation type="submission" date="2016-03" db="EMBL/GenBank/DDBJ databases">
        <title>Niastella vici sp. nov., isolated from farmland soil.</title>
        <authorList>
            <person name="Chen L."/>
            <person name="Wang D."/>
            <person name="Yang S."/>
            <person name="Wang G."/>
        </authorList>
    </citation>
    <scope>NUCLEOTIDE SEQUENCE [LARGE SCALE GENOMIC DNA]</scope>
    <source>
        <strain evidence="2 3">DJ57</strain>
    </source>
</reference>
<dbReference type="PROSITE" id="PS51257">
    <property type="entry name" value="PROKAR_LIPOPROTEIN"/>
    <property type="match status" value="1"/>
</dbReference>
<feature type="signal peptide" evidence="1">
    <location>
        <begin position="1"/>
        <end position="20"/>
    </location>
</feature>
<dbReference type="EMBL" id="LVYD01000113">
    <property type="protein sequence ID" value="OQP57813.1"/>
    <property type="molecule type" value="Genomic_DNA"/>
</dbReference>
<gene>
    <name evidence="2" type="ORF">A3860_09315</name>
</gene>
<evidence type="ECO:0000313" key="2">
    <source>
        <dbReference type="EMBL" id="OQP57813.1"/>
    </source>
</evidence>
<organism evidence="2 3">
    <name type="scientific">Niastella vici</name>
    <dbReference type="NCBI Taxonomy" id="1703345"/>
    <lineage>
        <taxon>Bacteria</taxon>
        <taxon>Pseudomonadati</taxon>
        <taxon>Bacteroidota</taxon>
        <taxon>Chitinophagia</taxon>
        <taxon>Chitinophagales</taxon>
        <taxon>Chitinophagaceae</taxon>
        <taxon>Niastella</taxon>
    </lineage>
</organism>
<dbReference type="OrthoDB" id="931963at2"/>
<evidence type="ECO:0000256" key="1">
    <source>
        <dbReference type="SAM" id="SignalP"/>
    </source>
</evidence>
<evidence type="ECO:0008006" key="4">
    <source>
        <dbReference type="Google" id="ProtNLM"/>
    </source>
</evidence>
<comment type="caution">
    <text evidence="2">The sequence shown here is derived from an EMBL/GenBank/DDBJ whole genome shotgun (WGS) entry which is preliminary data.</text>
</comment>
<dbReference type="AlphaFoldDB" id="A0A1V9FHH5"/>